<sequence length="84" mass="9925">MHLKKYEEKLQNLNNILTKVNNSKNILLIDIMKLTRKLKFDISNALLNISLITEIKNQYAIKNKLLNTDKKITNKNKKKQTSLW</sequence>
<accession>A0A3B0NYR0</accession>
<gene>
    <name evidence="1" type="ORF">NCTC10135_00406</name>
</gene>
<dbReference type="KEGG" id="mala:NCTC10135_00406"/>
<proteinExistence type="predicted"/>
<feature type="non-terminal residue" evidence="1">
    <location>
        <position position="84"/>
    </location>
</feature>
<name>A0A3B0NYR0_9BACT</name>
<reference evidence="2" key="1">
    <citation type="submission" date="2018-06" db="EMBL/GenBank/DDBJ databases">
        <authorList>
            <consortium name="Pathogen Informatics"/>
        </authorList>
    </citation>
    <scope>NUCLEOTIDE SEQUENCE [LARGE SCALE GENOMIC DNA]</scope>
    <source>
        <strain evidence="2">NCTC10135</strain>
    </source>
</reference>
<dbReference type="Proteomes" id="UP000259864">
    <property type="component" value="Chromosome 1"/>
</dbReference>
<dbReference type="AlphaFoldDB" id="A0A3B0NYR0"/>
<evidence type="ECO:0000313" key="2">
    <source>
        <dbReference type="Proteomes" id="UP000259864"/>
    </source>
</evidence>
<protein>
    <submittedName>
        <fullName evidence="1">Uncharacterized protein</fullName>
    </submittedName>
</protein>
<evidence type="ECO:0000313" key="1">
    <source>
        <dbReference type="EMBL" id="SYV89902.1"/>
    </source>
</evidence>
<dbReference type="EMBL" id="LS991949">
    <property type="protein sequence ID" value="SYV89902.1"/>
    <property type="molecule type" value="Genomic_DNA"/>
</dbReference>
<organism evidence="1 2">
    <name type="scientific">Metamycoplasma alkalescens</name>
    <dbReference type="NCBI Taxonomy" id="45363"/>
    <lineage>
        <taxon>Bacteria</taxon>
        <taxon>Bacillati</taxon>
        <taxon>Mycoplasmatota</taxon>
        <taxon>Mycoplasmoidales</taxon>
        <taxon>Metamycoplasmataceae</taxon>
        <taxon>Metamycoplasma</taxon>
    </lineage>
</organism>